<dbReference type="NCBIfam" id="TIGR01409">
    <property type="entry name" value="TAT_signal_seq"/>
    <property type="match status" value="1"/>
</dbReference>
<accession>A0A0P1FZ97</accession>
<dbReference type="STRING" id="441103.TRN7648_00039"/>
<dbReference type="PANTHER" id="PTHR43737:SF1">
    <property type="entry name" value="DUF1501 DOMAIN-CONTAINING PROTEIN"/>
    <property type="match status" value="1"/>
</dbReference>
<evidence type="ECO:0000313" key="2">
    <source>
        <dbReference type="Proteomes" id="UP000054935"/>
    </source>
</evidence>
<dbReference type="PANTHER" id="PTHR43737">
    <property type="entry name" value="BLL7424 PROTEIN"/>
    <property type="match status" value="1"/>
</dbReference>
<keyword evidence="2" id="KW-1185">Reference proteome</keyword>
<proteinExistence type="predicted"/>
<protein>
    <recommendedName>
        <fullName evidence="3">Twin-arginine translocation pathway signal</fullName>
    </recommendedName>
</protein>
<sequence>MDRRGFLTQSLAMGCSLAASPLVTPVAFASAPGEARLVVLILRGAMDGLGAVMPYGDPGYAALRGALPEGAVDLGGFYALHPGLAPLEPLWRAGQLGFVHAVSTPYRDKRSHFDGQDWLEAGISDMSGGLGRDGWLNRMLPLLGGARADTAYAIGNDAMAVLHGPAPVARWSPDTDLTLSPQALRLAQLVMQDDPAMARALATAFDLADSDGDPVAFTGSQAEMMSMMRADAKAARGSGAETRMAEFAAARLREDARIASFSINGWDTHANQARGLTRSLDALSQTILTLKGGLGDAWDQTAVVAVTEFGRTVRLNGTKGTDHGTGGAMILAGGAVRGGQVVSQWPGLAEADLYERRDLMPTRDLRAHLGWIMRGLFGLDGSDIAATVFPGLDLGADPKLLL</sequence>
<dbReference type="Proteomes" id="UP000054935">
    <property type="component" value="Unassembled WGS sequence"/>
</dbReference>
<dbReference type="PROSITE" id="PS51318">
    <property type="entry name" value="TAT"/>
    <property type="match status" value="1"/>
</dbReference>
<dbReference type="PROSITE" id="PS51257">
    <property type="entry name" value="PROKAR_LIPOPROTEIN"/>
    <property type="match status" value="1"/>
</dbReference>
<dbReference type="EMBL" id="CYSE01000001">
    <property type="protein sequence ID" value="CUH74704.1"/>
    <property type="molecule type" value="Genomic_DNA"/>
</dbReference>
<name>A0A0P1FZ97_9RHOB</name>
<dbReference type="AlphaFoldDB" id="A0A0P1FZ97"/>
<dbReference type="InterPro" id="IPR006311">
    <property type="entry name" value="TAT_signal"/>
</dbReference>
<gene>
    <name evidence="1" type="ORF">TRN7648_00039</name>
</gene>
<evidence type="ECO:0008006" key="3">
    <source>
        <dbReference type="Google" id="ProtNLM"/>
    </source>
</evidence>
<dbReference type="InterPro" id="IPR019546">
    <property type="entry name" value="TAT_signal_bac_arc"/>
</dbReference>
<organism evidence="1 2">
    <name type="scientific">Tropicibacter naphthalenivorans</name>
    <dbReference type="NCBI Taxonomy" id="441103"/>
    <lineage>
        <taxon>Bacteria</taxon>
        <taxon>Pseudomonadati</taxon>
        <taxon>Pseudomonadota</taxon>
        <taxon>Alphaproteobacteria</taxon>
        <taxon>Rhodobacterales</taxon>
        <taxon>Roseobacteraceae</taxon>
        <taxon>Tropicibacter</taxon>
    </lineage>
</organism>
<dbReference type="Pfam" id="PF07394">
    <property type="entry name" value="DUF1501"/>
    <property type="match status" value="1"/>
</dbReference>
<evidence type="ECO:0000313" key="1">
    <source>
        <dbReference type="EMBL" id="CUH74704.1"/>
    </source>
</evidence>
<dbReference type="RefSeq" id="WP_058245631.1">
    <property type="nucleotide sequence ID" value="NZ_CYSE01000001.1"/>
</dbReference>
<dbReference type="InterPro" id="IPR010869">
    <property type="entry name" value="DUF1501"/>
</dbReference>
<reference evidence="1 2" key="1">
    <citation type="submission" date="2015-09" db="EMBL/GenBank/DDBJ databases">
        <authorList>
            <consortium name="Swine Surveillance"/>
        </authorList>
    </citation>
    <scope>NUCLEOTIDE SEQUENCE [LARGE SCALE GENOMIC DNA]</scope>
    <source>
        <strain evidence="1 2">CECT 7648</strain>
    </source>
</reference>